<evidence type="ECO:0000313" key="6">
    <source>
        <dbReference type="EMBL" id="GAS81765.1"/>
    </source>
</evidence>
<name>A0A124DXQ1_PAEAM</name>
<keyword evidence="1" id="KW-0805">Transcription regulation</keyword>
<dbReference type="PANTHER" id="PTHR43280">
    <property type="entry name" value="ARAC-FAMILY TRANSCRIPTIONAL REGULATOR"/>
    <property type="match status" value="1"/>
</dbReference>
<dbReference type="InterPro" id="IPR009057">
    <property type="entry name" value="Homeodomain-like_sf"/>
</dbReference>
<keyword evidence="4" id="KW-0812">Transmembrane</keyword>
<dbReference type="GO" id="GO:0003700">
    <property type="term" value="F:DNA-binding transcription factor activity"/>
    <property type="evidence" value="ECO:0007669"/>
    <property type="project" value="InterPro"/>
</dbReference>
<evidence type="ECO:0000256" key="1">
    <source>
        <dbReference type="ARBA" id="ARBA00023015"/>
    </source>
</evidence>
<dbReference type="SMART" id="SM00342">
    <property type="entry name" value="HTH_ARAC"/>
    <property type="match status" value="1"/>
</dbReference>
<dbReference type="GO" id="GO:0043565">
    <property type="term" value="F:sequence-specific DNA binding"/>
    <property type="evidence" value="ECO:0007669"/>
    <property type="project" value="InterPro"/>
</dbReference>
<dbReference type="InterPro" id="IPR018062">
    <property type="entry name" value="HTH_AraC-typ_CS"/>
</dbReference>
<reference evidence="7" key="2">
    <citation type="submission" date="2016-01" db="EMBL/GenBank/DDBJ databases">
        <title>Draft Genome Sequence of Paenibacillus amylolyticus Heshi-A3 that Was Isolated from Fermented Rice Bran with Aging Salted Mackerel, Which Was Named Heshiko as Traditional Fermented Seafood in Japan.</title>
        <authorList>
            <person name="Akuzawa S."/>
            <person name="Nakagawa J."/>
            <person name="Kanekatsu T."/>
            <person name="Kubota E."/>
            <person name="Ohtake R."/>
            <person name="Suzuki T."/>
            <person name="Kanesaki Y."/>
        </authorList>
    </citation>
    <scope>NUCLEOTIDE SEQUENCE [LARGE SCALE GENOMIC DNA]</scope>
    <source>
        <strain evidence="7">Heshi-A3</strain>
    </source>
</reference>
<feature type="domain" description="HTH araC/xylS-type" evidence="5">
    <location>
        <begin position="679"/>
        <end position="778"/>
    </location>
</feature>
<evidence type="ECO:0000256" key="3">
    <source>
        <dbReference type="ARBA" id="ARBA00023163"/>
    </source>
</evidence>
<evidence type="ECO:0000313" key="7">
    <source>
        <dbReference type="Proteomes" id="UP000069697"/>
    </source>
</evidence>
<dbReference type="RefSeq" id="WP_062834420.1">
    <property type="nucleotide sequence ID" value="NZ_BCNV01000001.1"/>
</dbReference>
<feature type="transmembrane region" description="Helical" evidence="4">
    <location>
        <begin position="15"/>
        <end position="34"/>
    </location>
</feature>
<dbReference type="SUPFAM" id="SSF46689">
    <property type="entry name" value="Homeodomain-like"/>
    <property type="match status" value="1"/>
</dbReference>
<reference evidence="6 7" key="1">
    <citation type="journal article" date="2016" name="Genome Announc.">
        <title>Draft Genome Sequence of Paenibacillus amylolyticus Heshi-A3, Isolated from Fermented Rice Bran in a Japanese Fermented Seafood Dish.</title>
        <authorList>
            <person name="Akuzawa S."/>
            <person name="Nagaoka J."/>
            <person name="Kanekatsu M."/>
            <person name="Kubota E."/>
            <person name="Ohtake R."/>
            <person name="Suzuki T."/>
            <person name="Kanesaki Y."/>
        </authorList>
    </citation>
    <scope>NUCLEOTIDE SEQUENCE [LARGE SCALE GENOMIC DNA]</scope>
    <source>
        <strain evidence="6 7">Heshi-A3</strain>
    </source>
</reference>
<dbReference type="AlphaFoldDB" id="A0A124DXQ1"/>
<dbReference type="Pfam" id="PF12833">
    <property type="entry name" value="HTH_18"/>
    <property type="match status" value="1"/>
</dbReference>
<dbReference type="InterPro" id="IPR018060">
    <property type="entry name" value="HTH_AraC"/>
</dbReference>
<evidence type="ECO:0000256" key="2">
    <source>
        <dbReference type="ARBA" id="ARBA00023125"/>
    </source>
</evidence>
<sequence>MQLLWSKFSPVFRRFLISYLVILMIPQIAGYASYRASIEAARSSSIENSLKSLSLGKEIIERNLLQVEAFTRQLAANPDLQNLIAGPKPDDLYNVYGMNRMQRSLSMYSSTNDYLSHFFIHIPNYNAIITPRTVYYRPEHYYAANQLDGMSYEQWHDQILKQPHFNEIIPLRNYKREILGTVLEDVPAITFLQSLPLNSFNKPQATIGVMIDQDQMASLTQNIVDQYDGWTLVTDAEGQIIFSHGIEQAEAEQMAQSRQREGDDAETELNVQNVQPGSDGRLLISIESSQNGWNYMAGIPEKALMTKADQIKQVTLFFTLATIALGLLFGLVLAYRNSAPVYKLLASFREQITDSPGRRGNEYDFLASHINNLIANNDSLKSAMNEQIPLLRDGFIKRLLTGEVYTSLELEVISSQAHISLHSSKGLAGLVKVNGYANPDSEETIHELGVARLLVKQVLTEWNAQVLITDWGTDQIAFACPLGENPLNEAIGRCEKELNSLMEVIYREHRISTTIGTGAAYEVWNDAGRSFDEAKQALDYAIHMGTDHLVRFEDTMKENEMFYYPIESEQRLLNTIKVGEPEEAIRILEQLFLRNTEERELSYEMTQQFIMELKGTFLKLDEPKFKLDASLLEEYKTRVTSIQMTETIASLREKFKQLTEDICGDFQRRRAGAHADTVNEMICFIQHNYGDANLTLYRIAEHMSKSEKFISQLFKEHTGENLSDYVERVRIDAASNLLHSTGQTIDEIAESTGYNSAHSFRRAFKRVRGISPSVFRKMDVPSG</sequence>
<feature type="transmembrane region" description="Helical" evidence="4">
    <location>
        <begin position="314"/>
        <end position="335"/>
    </location>
</feature>
<keyword evidence="4" id="KW-0472">Membrane</keyword>
<dbReference type="EMBL" id="BCNV01000001">
    <property type="protein sequence ID" value="GAS81765.1"/>
    <property type="molecule type" value="Genomic_DNA"/>
</dbReference>
<dbReference type="Gene3D" id="1.10.10.60">
    <property type="entry name" value="Homeodomain-like"/>
    <property type="match status" value="2"/>
</dbReference>
<keyword evidence="4" id="KW-1133">Transmembrane helix</keyword>
<organism evidence="6 7">
    <name type="scientific">Paenibacillus amylolyticus</name>
    <dbReference type="NCBI Taxonomy" id="1451"/>
    <lineage>
        <taxon>Bacteria</taxon>
        <taxon>Bacillati</taxon>
        <taxon>Bacillota</taxon>
        <taxon>Bacilli</taxon>
        <taxon>Bacillales</taxon>
        <taxon>Paenibacillaceae</taxon>
        <taxon>Paenibacillus</taxon>
    </lineage>
</organism>
<comment type="caution">
    <text evidence="6">The sequence shown here is derived from an EMBL/GenBank/DDBJ whole genome shotgun (WGS) entry which is preliminary data.</text>
</comment>
<dbReference type="PROSITE" id="PS01124">
    <property type="entry name" value="HTH_ARAC_FAMILY_2"/>
    <property type="match status" value="1"/>
</dbReference>
<dbReference type="Proteomes" id="UP000069697">
    <property type="component" value="Unassembled WGS sequence"/>
</dbReference>
<keyword evidence="2" id="KW-0238">DNA-binding</keyword>
<dbReference type="PROSITE" id="PS00041">
    <property type="entry name" value="HTH_ARAC_FAMILY_1"/>
    <property type="match status" value="1"/>
</dbReference>
<evidence type="ECO:0000256" key="4">
    <source>
        <dbReference type="SAM" id="Phobius"/>
    </source>
</evidence>
<gene>
    <name evidence="6" type="ORF">PAHA3_1839</name>
</gene>
<proteinExistence type="predicted"/>
<evidence type="ECO:0000259" key="5">
    <source>
        <dbReference type="PROSITE" id="PS01124"/>
    </source>
</evidence>
<protein>
    <submittedName>
        <fullName evidence="6">AraC family transcriptional regulator</fullName>
    </submittedName>
</protein>
<accession>A0A124DXQ1</accession>
<keyword evidence="3" id="KW-0804">Transcription</keyword>
<dbReference type="PANTHER" id="PTHR43280:SF2">
    <property type="entry name" value="HTH-TYPE TRANSCRIPTIONAL REGULATOR EXSA"/>
    <property type="match status" value="1"/>
</dbReference>